<keyword evidence="3" id="KW-0226">DNA condensation</keyword>
<comment type="function">
    <text evidence="1">Histone-like DNA-binding protein which is capable of wrapping DNA to stabilize it, and thus to prevent its denaturation under extreme environmental conditions.</text>
</comment>
<dbReference type="InterPro" id="IPR010992">
    <property type="entry name" value="IHF-like_DNA-bd_dom_sf"/>
</dbReference>
<dbReference type="PANTHER" id="PTHR33175">
    <property type="entry name" value="DNA-BINDING PROTEIN HU"/>
    <property type="match status" value="1"/>
</dbReference>
<dbReference type="EMBL" id="CP034879">
    <property type="protein sequence ID" value="QCI20197.1"/>
    <property type="molecule type" value="Genomic_DNA"/>
</dbReference>
<keyword evidence="4 6" id="KW-0238">DNA-binding</keyword>
<dbReference type="PRINTS" id="PR01727">
    <property type="entry name" value="DNABINDINGHU"/>
</dbReference>
<dbReference type="PROSITE" id="PS00045">
    <property type="entry name" value="HISTONE_LIKE"/>
    <property type="match status" value="1"/>
</dbReference>
<dbReference type="SUPFAM" id="SSF47729">
    <property type="entry name" value="IHF-like DNA-binding proteins"/>
    <property type="match status" value="1"/>
</dbReference>
<dbReference type="CDD" id="cd13831">
    <property type="entry name" value="HU"/>
    <property type="match status" value="1"/>
</dbReference>
<dbReference type="GO" id="GO:0030527">
    <property type="term" value="F:structural constituent of chromatin"/>
    <property type="evidence" value="ECO:0007669"/>
    <property type="project" value="InterPro"/>
</dbReference>
<sequence>MNKTQLINIISKKSNLSKIQAKSTLEATLSTIIESLKKGESVQIVGFGTFKVNLRASRIGRNPQTGKEIQIPATKVPSFTSGKTLKNEIK</sequence>
<reference evidence="6 7" key="2">
    <citation type="submission" date="2019-05" db="EMBL/GenBank/DDBJ databases">
        <title>Genome evolution of the obligate endosymbiont Buchnera aphidicola.</title>
        <authorList>
            <person name="Moran N.A."/>
        </authorList>
    </citation>
    <scope>NUCLEOTIDE SEQUENCE [LARGE SCALE GENOMIC DNA]</scope>
    <source>
        <strain evidence="6 7">Bca</strain>
    </source>
</reference>
<dbReference type="GO" id="GO:0006270">
    <property type="term" value="P:DNA replication initiation"/>
    <property type="evidence" value="ECO:0007669"/>
    <property type="project" value="UniProtKB-ARBA"/>
</dbReference>
<evidence type="ECO:0000313" key="6">
    <source>
        <dbReference type="EMBL" id="QCI20197.1"/>
    </source>
</evidence>
<dbReference type="RefSeq" id="WP_158358913.1">
    <property type="nucleotide sequence ID" value="NZ_CP034879.1"/>
</dbReference>
<dbReference type="GO" id="GO:0003677">
    <property type="term" value="F:DNA binding"/>
    <property type="evidence" value="ECO:0007669"/>
    <property type="project" value="UniProtKB-KW"/>
</dbReference>
<dbReference type="OrthoDB" id="9799835at2"/>
<dbReference type="Proteomes" id="UP000298594">
    <property type="component" value="Chromosome"/>
</dbReference>
<dbReference type="GO" id="GO:0006351">
    <property type="term" value="P:DNA-templated transcription"/>
    <property type="evidence" value="ECO:0007669"/>
    <property type="project" value="UniProtKB-ARBA"/>
</dbReference>
<evidence type="ECO:0000256" key="4">
    <source>
        <dbReference type="ARBA" id="ARBA00023125"/>
    </source>
</evidence>
<accession>A0A4D6XWP6</accession>
<dbReference type="SMART" id="SM00411">
    <property type="entry name" value="BHL"/>
    <property type="match status" value="1"/>
</dbReference>
<evidence type="ECO:0000256" key="2">
    <source>
        <dbReference type="ARBA" id="ARBA00010529"/>
    </source>
</evidence>
<dbReference type="AlphaFoldDB" id="A0A4D6XWP6"/>
<name>A0A4D6XWP6_9GAMM</name>
<dbReference type="InterPro" id="IPR000119">
    <property type="entry name" value="Hist_DNA-bd"/>
</dbReference>
<evidence type="ECO:0000256" key="3">
    <source>
        <dbReference type="ARBA" id="ARBA00023067"/>
    </source>
</evidence>
<evidence type="ECO:0000256" key="5">
    <source>
        <dbReference type="RuleBase" id="RU003939"/>
    </source>
</evidence>
<proteinExistence type="inferred from homology"/>
<dbReference type="GO" id="GO:0042802">
    <property type="term" value="F:identical protein binding"/>
    <property type="evidence" value="ECO:0007669"/>
    <property type="project" value="UniProtKB-ARBA"/>
</dbReference>
<dbReference type="Pfam" id="PF00216">
    <property type="entry name" value="Bac_DNA_binding"/>
    <property type="match status" value="1"/>
</dbReference>
<evidence type="ECO:0000256" key="1">
    <source>
        <dbReference type="ARBA" id="ARBA00003819"/>
    </source>
</evidence>
<protein>
    <submittedName>
        <fullName evidence="6">HU family DNA-binding protein</fullName>
    </submittedName>
</protein>
<organism evidence="6 7">
    <name type="scientific">Buchnera aphidicola</name>
    <name type="common">Brachycaudus cardui</name>
    <dbReference type="NCBI Taxonomy" id="557993"/>
    <lineage>
        <taxon>Bacteria</taxon>
        <taxon>Pseudomonadati</taxon>
        <taxon>Pseudomonadota</taxon>
        <taxon>Gammaproteobacteria</taxon>
        <taxon>Enterobacterales</taxon>
        <taxon>Erwiniaceae</taxon>
        <taxon>Buchnera</taxon>
    </lineage>
</organism>
<comment type="similarity">
    <text evidence="2 5">Belongs to the bacterial histone-like protein family.</text>
</comment>
<dbReference type="FunFam" id="4.10.520.10:FF:000001">
    <property type="entry name" value="DNA-binding protein HU"/>
    <property type="match status" value="1"/>
</dbReference>
<reference evidence="6 7" key="1">
    <citation type="submission" date="2018-12" db="EMBL/GenBank/DDBJ databases">
        <authorList>
            <person name="Chong R.A."/>
        </authorList>
    </citation>
    <scope>NUCLEOTIDE SEQUENCE [LARGE SCALE GENOMIC DNA]</scope>
    <source>
        <strain evidence="6 7">Bca</strain>
    </source>
</reference>
<dbReference type="Gene3D" id="4.10.520.10">
    <property type="entry name" value="IHF-like DNA-binding proteins"/>
    <property type="match status" value="1"/>
</dbReference>
<dbReference type="GO" id="GO:1990103">
    <property type="term" value="C:DnaA-HU complex"/>
    <property type="evidence" value="ECO:0007669"/>
    <property type="project" value="UniProtKB-ARBA"/>
</dbReference>
<evidence type="ECO:0000313" key="7">
    <source>
        <dbReference type="Proteomes" id="UP000298594"/>
    </source>
</evidence>
<dbReference type="PANTHER" id="PTHR33175:SF12">
    <property type="entry name" value="DNA-BINDING PROTEIN HU-ALPHA"/>
    <property type="match status" value="1"/>
</dbReference>
<dbReference type="GO" id="GO:0005829">
    <property type="term" value="C:cytosol"/>
    <property type="evidence" value="ECO:0007669"/>
    <property type="project" value="TreeGrafter"/>
</dbReference>
<dbReference type="InterPro" id="IPR020816">
    <property type="entry name" value="Histone-like_DNA-bd_CS"/>
</dbReference>
<dbReference type="GO" id="GO:0030261">
    <property type="term" value="P:chromosome condensation"/>
    <property type="evidence" value="ECO:0007669"/>
    <property type="project" value="UniProtKB-KW"/>
</dbReference>
<dbReference type="GO" id="GO:1990178">
    <property type="term" value="C:HU-DNA complex"/>
    <property type="evidence" value="ECO:0007669"/>
    <property type="project" value="UniProtKB-ARBA"/>
</dbReference>
<gene>
    <name evidence="6" type="ORF">D9V67_00165</name>
</gene>